<protein>
    <submittedName>
        <fullName evidence="2">Uncharacterized protein</fullName>
    </submittedName>
</protein>
<keyword evidence="1" id="KW-0732">Signal</keyword>
<gene>
    <name evidence="2" type="ORF">PSEBR_a2719</name>
</gene>
<dbReference type="STRING" id="994484.PSEBR_a2719"/>
<accession>F2KA86</accession>
<name>F2KA86_PSEBN</name>
<evidence type="ECO:0000256" key="1">
    <source>
        <dbReference type="SAM" id="SignalP"/>
    </source>
</evidence>
<dbReference type="Pfam" id="PF13557">
    <property type="entry name" value="Phenol_MetA_deg"/>
    <property type="match status" value="1"/>
</dbReference>
<dbReference type="RefSeq" id="WP_013693287.1">
    <property type="nucleotide sequence ID" value="NC_015379.1"/>
</dbReference>
<sequence>MYQKNYKTNVLRGTWLSLGLIAVCGAAHGTENGAPTTAVGVYDFGAGMMPPATPFGTVGLRTAFYSANVQKDRHGKSVDNNLSLDVLSIAVAYMRMTDYTVLGAKYGFGAVVPFFQMDASVQVQTPVGPLDLAADPFRLADIQVLPVILQWTLSPNLFVNAQLQIQTPTGDYDKNRLISPGVNHWTFSPILNATYISDSGFEVSSSFEADINTRNHATDYKNGVEYRHEFAVGQHVGQWTVGVGGYYYRQFTDDDAPGLEAGNRARVLAVGPAVSYFKPGIPPVWLHVYKELDARNRAEGYTAALRISQSF</sequence>
<reference evidence="2 3" key="1">
    <citation type="journal article" date="2011" name="J. Bacteriol.">
        <title>Complete genome sequence of a beneficial plant root-associated bacterium, Pseudomonas brassicacearum.</title>
        <authorList>
            <person name="Ortet P."/>
            <person name="Barakat M."/>
            <person name="Lalaouna D."/>
            <person name="Fochesato S."/>
            <person name="Barbe V."/>
            <person name="Vacherie B."/>
            <person name="Santaella C."/>
            <person name="Heulin T."/>
            <person name="Achouak W."/>
        </authorList>
    </citation>
    <scope>NUCLEOTIDE SEQUENCE [LARGE SCALE GENOMIC DNA]</scope>
    <source>
        <strain evidence="2 3">NFM421</strain>
    </source>
</reference>
<feature type="chain" id="PRO_5003284779" evidence="1">
    <location>
        <begin position="30"/>
        <end position="311"/>
    </location>
</feature>
<dbReference type="EMBL" id="CP002585">
    <property type="protein sequence ID" value="AEA69017.1"/>
    <property type="molecule type" value="Genomic_DNA"/>
</dbReference>
<dbReference type="AlphaFoldDB" id="F2KA86"/>
<dbReference type="SMR" id="F2KA86"/>
<proteinExistence type="predicted"/>
<organism evidence="2 3">
    <name type="scientific">Pseudomonas brassicacearum (strain NFM421)</name>
    <dbReference type="NCBI Taxonomy" id="994484"/>
    <lineage>
        <taxon>Bacteria</taxon>
        <taxon>Pseudomonadati</taxon>
        <taxon>Pseudomonadota</taxon>
        <taxon>Gammaproteobacteria</taxon>
        <taxon>Pseudomonadales</taxon>
        <taxon>Pseudomonadaceae</taxon>
        <taxon>Pseudomonas</taxon>
    </lineage>
</organism>
<feature type="signal peptide" evidence="1">
    <location>
        <begin position="1"/>
        <end position="29"/>
    </location>
</feature>
<evidence type="ECO:0000313" key="2">
    <source>
        <dbReference type="EMBL" id="AEA69017.1"/>
    </source>
</evidence>
<dbReference type="KEGG" id="pba:PSEBR_a2719"/>
<dbReference type="InterPro" id="IPR025737">
    <property type="entry name" value="FApF"/>
</dbReference>
<reference key="2">
    <citation type="submission" date="2011-03" db="EMBL/GenBank/DDBJ databases">
        <title>Complete Genome Sequence of a beneficial plant roots-associated bacterium Pseudomonas brassicacearum.</title>
        <authorList>
            <person name="Ortet P."/>
            <person name="Barakat M."/>
            <person name="Lalaouna D."/>
            <person name="Fochesato S."/>
            <person name="Barbe V."/>
            <person name="Santaella C."/>
            <person name="Heulin T."/>
            <person name="Achouak W."/>
        </authorList>
    </citation>
    <scope>NUCLEOTIDE SEQUENCE</scope>
    <source>
        <strain>NFM421</strain>
    </source>
</reference>
<dbReference type="HOGENOM" id="CLU_066206_2_0_6"/>
<dbReference type="Proteomes" id="UP000006692">
    <property type="component" value="Chromosome"/>
</dbReference>
<evidence type="ECO:0000313" key="3">
    <source>
        <dbReference type="Proteomes" id="UP000006692"/>
    </source>
</evidence>